<keyword evidence="2" id="KW-0812">Transmembrane</keyword>
<reference evidence="3 4" key="1">
    <citation type="submission" date="2018-06" db="EMBL/GenBank/DDBJ databases">
        <title>Complete Genomes of Monosporascus.</title>
        <authorList>
            <person name="Robinson A.J."/>
            <person name="Natvig D.O."/>
        </authorList>
    </citation>
    <scope>NUCLEOTIDE SEQUENCE [LARGE SCALE GENOMIC DNA]</scope>
    <source>
        <strain evidence="3 4">CBS 110550</strain>
    </source>
</reference>
<feature type="transmembrane region" description="Helical" evidence="2">
    <location>
        <begin position="36"/>
        <end position="54"/>
    </location>
</feature>
<sequence>MAWLAHLQTAGSAMVWTAKSLLTICYFVTIPLHYPLYYALALVAFLLSPVWYIFNAIASVTLLLVDFVTRLKYLYVYFACAVLIGVLAGCVLHGTSSFIFVLLGIDSSSQQKQQQQAEERERRRRRQQGLREFDEEDDVEEEEDGEEQSIEMSSGLWSGDSSTTMGMPSSVSSRRRPVRGPEKEPALDHRGLLGSQWKLLRATEQPRRRRRGLLSQTIHEESSESDSL</sequence>
<gene>
    <name evidence="3" type="ORF">DL764_002138</name>
</gene>
<feature type="transmembrane region" description="Helical" evidence="2">
    <location>
        <begin position="74"/>
        <end position="105"/>
    </location>
</feature>
<feature type="compositionally biased region" description="Basic and acidic residues" evidence="1">
    <location>
        <begin position="179"/>
        <end position="191"/>
    </location>
</feature>
<feature type="transmembrane region" description="Helical" evidence="2">
    <location>
        <begin position="6"/>
        <end position="29"/>
    </location>
</feature>
<evidence type="ECO:0000256" key="2">
    <source>
        <dbReference type="SAM" id="Phobius"/>
    </source>
</evidence>
<keyword evidence="2" id="KW-0472">Membrane</keyword>
<feature type="compositionally biased region" description="Polar residues" evidence="1">
    <location>
        <begin position="150"/>
        <end position="167"/>
    </location>
</feature>
<evidence type="ECO:0000256" key="1">
    <source>
        <dbReference type="SAM" id="MobiDB-lite"/>
    </source>
</evidence>
<feature type="region of interest" description="Disordered" evidence="1">
    <location>
        <begin position="112"/>
        <end position="228"/>
    </location>
</feature>
<keyword evidence="2" id="KW-1133">Transmembrane helix</keyword>
<keyword evidence="4" id="KW-1185">Reference proteome</keyword>
<dbReference type="OrthoDB" id="4768211at2759"/>
<feature type="compositionally biased region" description="Acidic residues" evidence="1">
    <location>
        <begin position="133"/>
        <end position="149"/>
    </location>
</feature>
<protein>
    <submittedName>
        <fullName evidence="3">Uncharacterized protein</fullName>
    </submittedName>
</protein>
<evidence type="ECO:0000313" key="3">
    <source>
        <dbReference type="EMBL" id="RYP07992.1"/>
    </source>
</evidence>
<dbReference type="AlphaFoldDB" id="A0A4Q4TN98"/>
<comment type="caution">
    <text evidence="3">The sequence shown here is derived from an EMBL/GenBank/DDBJ whole genome shotgun (WGS) entry which is preliminary data.</text>
</comment>
<proteinExistence type="predicted"/>
<accession>A0A4Q4TN98</accession>
<evidence type="ECO:0000313" key="4">
    <source>
        <dbReference type="Proteomes" id="UP000293360"/>
    </source>
</evidence>
<organism evidence="3 4">
    <name type="scientific">Monosporascus ibericus</name>
    <dbReference type="NCBI Taxonomy" id="155417"/>
    <lineage>
        <taxon>Eukaryota</taxon>
        <taxon>Fungi</taxon>
        <taxon>Dikarya</taxon>
        <taxon>Ascomycota</taxon>
        <taxon>Pezizomycotina</taxon>
        <taxon>Sordariomycetes</taxon>
        <taxon>Xylariomycetidae</taxon>
        <taxon>Xylariales</taxon>
        <taxon>Xylariales incertae sedis</taxon>
        <taxon>Monosporascus</taxon>
    </lineage>
</organism>
<dbReference type="EMBL" id="QJNU01000075">
    <property type="protein sequence ID" value="RYP07992.1"/>
    <property type="molecule type" value="Genomic_DNA"/>
</dbReference>
<name>A0A4Q4TN98_9PEZI</name>
<dbReference type="Proteomes" id="UP000293360">
    <property type="component" value="Unassembled WGS sequence"/>
</dbReference>